<dbReference type="PROSITE" id="PS50853">
    <property type="entry name" value="FN3"/>
    <property type="match status" value="2"/>
</dbReference>
<keyword evidence="4" id="KW-1185">Reference proteome</keyword>
<comment type="caution">
    <text evidence="3">The sequence shown here is derived from an EMBL/GenBank/DDBJ whole genome shotgun (WGS) entry which is preliminary data.</text>
</comment>
<dbReference type="CDD" id="cd00063">
    <property type="entry name" value="FN3"/>
    <property type="match status" value="2"/>
</dbReference>
<dbReference type="Gene3D" id="2.60.40.10">
    <property type="entry name" value="Immunoglobulins"/>
    <property type="match status" value="2"/>
</dbReference>
<dbReference type="PANTHER" id="PTHR46957">
    <property type="entry name" value="CYTOKINE RECEPTOR"/>
    <property type="match status" value="1"/>
</dbReference>
<dbReference type="InterPro" id="IPR013783">
    <property type="entry name" value="Ig-like_fold"/>
</dbReference>
<evidence type="ECO:0000313" key="3">
    <source>
        <dbReference type="EMBL" id="CAI8047502.1"/>
    </source>
</evidence>
<sequence>RHTLTGLTNGRTYTISIVATSSTGLVNESAATTTVRLVPSALVLQTSPTATDTTITITSSVPTGSVVTGFVVHWLRDTSVGCSDRNQSSFTVNQGFSGSYRITGLEPGNRYTITVTVFNAAGSAPVSNAVTATTMQTNPTRGPSSVRSGTVTASSITVHWGEVSCLDRNGEITGYRAQAVRNGMVEGTASVGGSARQATISGLSPSTLYTVQVAAVNGAGTGLYSGVSVGTGGKLGRTK</sequence>
<feature type="domain" description="Fibronectin type-III" evidence="2">
    <location>
        <begin position="38"/>
        <end position="137"/>
    </location>
</feature>
<dbReference type="GO" id="GO:0016020">
    <property type="term" value="C:membrane"/>
    <property type="evidence" value="ECO:0007669"/>
    <property type="project" value="UniProtKB-SubCell"/>
</dbReference>
<keyword evidence="1" id="KW-0677">Repeat</keyword>
<dbReference type="Proteomes" id="UP001174909">
    <property type="component" value="Unassembled WGS sequence"/>
</dbReference>
<dbReference type="PANTHER" id="PTHR46957:SF3">
    <property type="entry name" value="CYTOKINE RECEPTOR"/>
    <property type="match status" value="1"/>
</dbReference>
<feature type="non-terminal residue" evidence="3">
    <location>
        <position position="1"/>
    </location>
</feature>
<proteinExistence type="predicted"/>
<dbReference type="SUPFAM" id="SSF49265">
    <property type="entry name" value="Fibronectin type III"/>
    <property type="match status" value="1"/>
</dbReference>
<dbReference type="InterPro" id="IPR036116">
    <property type="entry name" value="FN3_sf"/>
</dbReference>
<organism evidence="3 4">
    <name type="scientific">Geodia barretti</name>
    <name type="common">Barrett's horny sponge</name>
    <dbReference type="NCBI Taxonomy" id="519541"/>
    <lineage>
        <taxon>Eukaryota</taxon>
        <taxon>Metazoa</taxon>
        <taxon>Porifera</taxon>
        <taxon>Demospongiae</taxon>
        <taxon>Heteroscleromorpha</taxon>
        <taxon>Tetractinellida</taxon>
        <taxon>Astrophorina</taxon>
        <taxon>Geodiidae</taxon>
        <taxon>Geodia</taxon>
    </lineage>
</organism>
<evidence type="ECO:0000259" key="2">
    <source>
        <dbReference type="PROSITE" id="PS50853"/>
    </source>
</evidence>
<dbReference type="SMART" id="SM00060">
    <property type="entry name" value="FN3"/>
    <property type="match status" value="2"/>
</dbReference>
<gene>
    <name evidence="3" type="ORF">GBAR_LOCUS26251</name>
</gene>
<dbReference type="Pfam" id="PF00041">
    <property type="entry name" value="fn3"/>
    <property type="match status" value="2"/>
</dbReference>
<evidence type="ECO:0000313" key="4">
    <source>
        <dbReference type="Proteomes" id="UP001174909"/>
    </source>
</evidence>
<dbReference type="AlphaFoldDB" id="A0AA35XE62"/>
<dbReference type="FunFam" id="2.60.40.10:FF:000028">
    <property type="entry name" value="Neuronal cell adhesion molecule"/>
    <property type="match status" value="1"/>
</dbReference>
<dbReference type="InterPro" id="IPR003961">
    <property type="entry name" value="FN3_dom"/>
</dbReference>
<dbReference type="InterPro" id="IPR050713">
    <property type="entry name" value="RTP_Phos/Ushers"/>
</dbReference>
<dbReference type="EMBL" id="CASHTH010003646">
    <property type="protein sequence ID" value="CAI8047502.1"/>
    <property type="molecule type" value="Genomic_DNA"/>
</dbReference>
<feature type="domain" description="Fibronectin type-III" evidence="2">
    <location>
        <begin position="142"/>
        <end position="236"/>
    </location>
</feature>
<protein>
    <submittedName>
        <fullName evidence="3">Protein sidekick-2</fullName>
    </submittedName>
</protein>
<evidence type="ECO:0000256" key="1">
    <source>
        <dbReference type="ARBA" id="ARBA00022737"/>
    </source>
</evidence>
<name>A0AA35XE62_GEOBA</name>
<reference evidence="3" key="1">
    <citation type="submission" date="2023-03" db="EMBL/GenBank/DDBJ databases">
        <authorList>
            <person name="Steffen K."/>
            <person name="Cardenas P."/>
        </authorList>
    </citation>
    <scope>NUCLEOTIDE SEQUENCE</scope>
</reference>
<accession>A0AA35XE62</accession>